<dbReference type="RefSeq" id="WP_377419425.1">
    <property type="nucleotide sequence ID" value="NZ_JBHSPR010000007.1"/>
</dbReference>
<gene>
    <name evidence="1" type="ORF">ACFP2T_08510</name>
</gene>
<dbReference type="Proteomes" id="UP001596203">
    <property type="component" value="Unassembled WGS sequence"/>
</dbReference>
<evidence type="ECO:0000313" key="2">
    <source>
        <dbReference type="Proteomes" id="UP001596203"/>
    </source>
</evidence>
<sequence length="304" mass="30212">MRTANIGRRTAAGAVAVALGTAGLVVVPDGAARAGGLAPVRVEEVSESDDSATKIVVAECTGARSVFAAGARVVDGDGGVVLTAMVPNSALTHVTVSATARTGFEGDWSLMAFAVCDTSTSPPVRAATTVESASTAEVSCPDQTHLVGTGFRFEGSVDQTYVDEVAFGPGLGGVRAHTGGAEPESLTAFGVCKEPTQPTGPPGVRVEASSAYDGTWPKVAVTEDPDPDQHVYGIGASVVGSGEFFLSALVPSLNLRLAGAEAVQASQLPAAAVGAGRAGVADAGADEDGDGSVTVSGLLMAAFH</sequence>
<protein>
    <recommendedName>
        <fullName evidence="3">Secreted protein</fullName>
    </recommendedName>
</protein>
<name>A0ABW1K4W6_9ACTN</name>
<organism evidence="1 2">
    <name type="scientific">Plantactinospora solaniradicis</name>
    <dbReference type="NCBI Taxonomy" id="1723736"/>
    <lineage>
        <taxon>Bacteria</taxon>
        <taxon>Bacillati</taxon>
        <taxon>Actinomycetota</taxon>
        <taxon>Actinomycetes</taxon>
        <taxon>Micromonosporales</taxon>
        <taxon>Micromonosporaceae</taxon>
        <taxon>Plantactinospora</taxon>
    </lineage>
</organism>
<dbReference type="EMBL" id="JBHSPR010000007">
    <property type="protein sequence ID" value="MFC6016237.1"/>
    <property type="molecule type" value="Genomic_DNA"/>
</dbReference>
<proteinExistence type="predicted"/>
<reference evidence="2" key="1">
    <citation type="journal article" date="2019" name="Int. J. Syst. Evol. Microbiol.">
        <title>The Global Catalogue of Microorganisms (GCM) 10K type strain sequencing project: providing services to taxonomists for standard genome sequencing and annotation.</title>
        <authorList>
            <consortium name="The Broad Institute Genomics Platform"/>
            <consortium name="The Broad Institute Genome Sequencing Center for Infectious Disease"/>
            <person name="Wu L."/>
            <person name="Ma J."/>
        </authorList>
    </citation>
    <scope>NUCLEOTIDE SEQUENCE [LARGE SCALE GENOMIC DNA]</scope>
    <source>
        <strain evidence="2">ZS-35-S2</strain>
    </source>
</reference>
<accession>A0ABW1K4W6</accession>
<evidence type="ECO:0000313" key="1">
    <source>
        <dbReference type="EMBL" id="MFC6016237.1"/>
    </source>
</evidence>
<keyword evidence="2" id="KW-1185">Reference proteome</keyword>
<evidence type="ECO:0008006" key="3">
    <source>
        <dbReference type="Google" id="ProtNLM"/>
    </source>
</evidence>
<comment type="caution">
    <text evidence="1">The sequence shown here is derived from an EMBL/GenBank/DDBJ whole genome shotgun (WGS) entry which is preliminary data.</text>
</comment>